<feature type="domain" description="ABC transporter" evidence="14">
    <location>
        <begin position="2347"/>
        <end position="2585"/>
    </location>
</feature>
<dbReference type="InterPro" id="IPR054722">
    <property type="entry name" value="PolX-like_BBD"/>
</dbReference>
<dbReference type="Pfam" id="PF25597">
    <property type="entry name" value="SH3_retrovirus"/>
    <property type="match status" value="1"/>
</dbReference>
<dbReference type="Pfam" id="PF14244">
    <property type="entry name" value="Retrotran_gag_3"/>
    <property type="match status" value="1"/>
</dbReference>
<dbReference type="Pfam" id="PF07727">
    <property type="entry name" value="RVT_2"/>
    <property type="match status" value="1"/>
</dbReference>
<dbReference type="CDD" id="cd09272">
    <property type="entry name" value="RNase_HI_RT_Ty1"/>
    <property type="match status" value="1"/>
</dbReference>
<evidence type="ECO:0000256" key="5">
    <source>
        <dbReference type="ARBA" id="ARBA00022692"/>
    </source>
</evidence>
<dbReference type="SMART" id="SM00382">
    <property type="entry name" value="AAA"/>
    <property type="match status" value="2"/>
</dbReference>
<feature type="transmembrane region" description="Helical" evidence="13">
    <location>
        <begin position="1609"/>
        <end position="1632"/>
    </location>
</feature>
<evidence type="ECO:0000256" key="2">
    <source>
        <dbReference type="ARBA" id="ARBA00007577"/>
    </source>
</evidence>
<evidence type="ECO:0000256" key="9">
    <source>
        <dbReference type="ARBA" id="ARBA00022989"/>
    </source>
</evidence>
<evidence type="ECO:0000256" key="13">
    <source>
        <dbReference type="SAM" id="Phobius"/>
    </source>
</evidence>
<organism evidence="17 18">
    <name type="scientific">Arabidopsis thaliana x Arabidopsis arenosa</name>
    <dbReference type="NCBI Taxonomy" id="1240361"/>
    <lineage>
        <taxon>Eukaryota</taxon>
        <taxon>Viridiplantae</taxon>
        <taxon>Streptophyta</taxon>
        <taxon>Embryophyta</taxon>
        <taxon>Tracheophyta</taxon>
        <taxon>Spermatophyta</taxon>
        <taxon>Magnoliopsida</taxon>
        <taxon>eudicotyledons</taxon>
        <taxon>Gunneridae</taxon>
        <taxon>Pentapetalae</taxon>
        <taxon>rosids</taxon>
        <taxon>malvids</taxon>
        <taxon>Brassicales</taxon>
        <taxon>Brassicaceae</taxon>
        <taxon>Camelineae</taxon>
        <taxon>Arabidopsis</taxon>
    </lineage>
</organism>
<dbReference type="Pfam" id="PF00664">
    <property type="entry name" value="ABC_membrane"/>
    <property type="match status" value="2"/>
</dbReference>
<dbReference type="Pfam" id="PF00005">
    <property type="entry name" value="ABC_tran"/>
    <property type="match status" value="2"/>
</dbReference>
<dbReference type="GO" id="GO:0140359">
    <property type="term" value="F:ABC-type transporter activity"/>
    <property type="evidence" value="ECO:0007669"/>
    <property type="project" value="InterPro"/>
</dbReference>
<feature type="region of interest" description="Disordered" evidence="12">
    <location>
        <begin position="241"/>
        <end position="297"/>
    </location>
</feature>
<keyword evidence="6" id="KW-0677">Repeat</keyword>
<feature type="transmembrane region" description="Helical" evidence="13">
    <location>
        <begin position="1432"/>
        <end position="1451"/>
    </location>
</feature>
<comment type="similarity">
    <text evidence="2">Belongs to the ABC transporter superfamily. ABCB family. Multidrug resistance exporter (TC 3.A.1.201) subfamily.</text>
</comment>
<dbReference type="InterPro" id="IPR017871">
    <property type="entry name" value="ABC_transporter-like_CS"/>
</dbReference>
<keyword evidence="18" id="KW-1185">Reference proteome</keyword>
<feature type="compositionally biased region" description="Low complexity" evidence="12">
    <location>
        <begin position="838"/>
        <end position="857"/>
    </location>
</feature>
<evidence type="ECO:0000256" key="11">
    <source>
        <dbReference type="ARBA" id="ARBA00023180"/>
    </source>
</evidence>
<dbReference type="InterPro" id="IPR003593">
    <property type="entry name" value="AAA+_ATPase"/>
</dbReference>
<dbReference type="Pfam" id="PF10520">
    <property type="entry name" value="Lipid_desat"/>
    <property type="match status" value="1"/>
</dbReference>
<dbReference type="GO" id="GO:0005524">
    <property type="term" value="F:ATP binding"/>
    <property type="evidence" value="ECO:0007669"/>
    <property type="project" value="UniProtKB-KW"/>
</dbReference>
<accession>A0A8T2ET48</accession>
<feature type="compositionally biased region" description="Low complexity" evidence="12">
    <location>
        <begin position="817"/>
        <end position="828"/>
    </location>
</feature>
<feature type="transmembrane region" description="Helical" evidence="13">
    <location>
        <begin position="1506"/>
        <end position="1526"/>
    </location>
</feature>
<dbReference type="PROSITE" id="PS50893">
    <property type="entry name" value="ABC_TRANSPORTER_2"/>
    <property type="match status" value="2"/>
</dbReference>
<dbReference type="InterPro" id="IPR019547">
    <property type="entry name" value="Lipid_desat"/>
</dbReference>
<dbReference type="EMBL" id="JAEFBK010000003">
    <property type="protein sequence ID" value="KAG7627127.1"/>
    <property type="molecule type" value="Genomic_DNA"/>
</dbReference>
<feature type="domain" description="ABC transmembrane type-1" evidence="15">
    <location>
        <begin position="1383"/>
        <end position="1672"/>
    </location>
</feature>
<dbReference type="PANTHER" id="PTHR45136:SF2">
    <property type="entry name" value="ABC TRANSPORTER DOMAIN-CONTAINING PROTEIN"/>
    <property type="match status" value="1"/>
</dbReference>
<dbReference type="InterPro" id="IPR025724">
    <property type="entry name" value="GAG-pre-integrase_dom"/>
</dbReference>
<dbReference type="InterPro" id="IPR057670">
    <property type="entry name" value="SH3_retrovirus"/>
</dbReference>
<dbReference type="PROSITE" id="PS50929">
    <property type="entry name" value="ABC_TM1F"/>
    <property type="match status" value="2"/>
</dbReference>
<feature type="transmembrane region" description="Helical" evidence="13">
    <location>
        <begin position="1644"/>
        <end position="1664"/>
    </location>
</feature>
<keyword evidence="5 13" id="KW-0812">Transmembrane</keyword>
<dbReference type="InterPro" id="IPR011527">
    <property type="entry name" value="ABC1_TM_dom"/>
</dbReference>
<evidence type="ECO:0000259" key="16">
    <source>
        <dbReference type="PROSITE" id="PS50994"/>
    </source>
</evidence>
<dbReference type="FunFam" id="3.40.50.300:FF:000240">
    <property type="entry name" value="ABC transporter B family member 20"/>
    <property type="match status" value="1"/>
</dbReference>
<evidence type="ECO:0000256" key="12">
    <source>
        <dbReference type="SAM" id="MobiDB-lite"/>
    </source>
</evidence>
<dbReference type="CDD" id="cd18578">
    <property type="entry name" value="ABC_6TM_Pgp_ABCB1_D2_like"/>
    <property type="match status" value="1"/>
</dbReference>
<dbReference type="GO" id="GO:0016887">
    <property type="term" value="F:ATP hydrolysis activity"/>
    <property type="evidence" value="ECO:0007669"/>
    <property type="project" value="InterPro"/>
</dbReference>
<evidence type="ECO:0000313" key="18">
    <source>
        <dbReference type="Proteomes" id="UP000694240"/>
    </source>
</evidence>
<feature type="compositionally biased region" description="Low complexity" evidence="12">
    <location>
        <begin position="261"/>
        <end position="286"/>
    </location>
</feature>
<dbReference type="GO" id="GO:0016020">
    <property type="term" value="C:membrane"/>
    <property type="evidence" value="ECO:0007669"/>
    <property type="project" value="UniProtKB-SubCell"/>
</dbReference>
<name>A0A8T2ET48_9BRAS</name>
<dbReference type="InterPro" id="IPR029472">
    <property type="entry name" value="Copia-like_N"/>
</dbReference>
<evidence type="ECO:0000256" key="1">
    <source>
        <dbReference type="ARBA" id="ARBA00004141"/>
    </source>
</evidence>
<dbReference type="FunFam" id="3.40.50.300:FF:000205">
    <property type="entry name" value="ABC transporter B family member 4"/>
    <property type="match status" value="1"/>
</dbReference>
<feature type="domain" description="Integrase catalytic" evidence="16">
    <location>
        <begin position="500"/>
        <end position="672"/>
    </location>
</feature>
<feature type="region of interest" description="Disordered" evidence="12">
    <location>
        <begin position="787"/>
        <end position="859"/>
    </location>
</feature>
<dbReference type="CDD" id="cd18577">
    <property type="entry name" value="ABC_6TM_Pgp_ABCB1_D1_like"/>
    <property type="match status" value="1"/>
</dbReference>
<feature type="transmembrane region" description="Helical" evidence="13">
    <location>
        <begin position="2065"/>
        <end position="2085"/>
    </location>
</feature>
<keyword evidence="7" id="KW-0547">Nucleotide-binding</keyword>
<feature type="transmembrane region" description="Helical" evidence="13">
    <location>
        <begin position="1532"/>
        <end position="1553"/>
    </location>
</feature>
<evidence type="ECO:0000259" key="14">
    <source>
        <dbReference type="PROSITE" id="PS50893"/>
    </source>
</evidence>
<keyword evidence="10 13" id="KW-0472">Membrane</keyword>
<evidence type="ECO:0000256" key="6">
    <source>
        <dbReference type="ARBA" id="ARBA00022737"/>
    </source>
</evidence>
<dbReference type="Proteomes" id="UP000694240">
    <property type="component" value="Chromosome 3"/>
</dbReference>
<dbReference type="Pfam" id="PF13976">
    <property type="entry name" value="gag_pre-integrs"/>
    <property type="match status" value="1"/>
</dbReference>
<reference evidence="17 18" key="1">
    <citation type="submission" date="2020-12" db="EMBL/GenBank/DDBJ databases">
        <title>Concerted genomic and epigenomic changes stabilize Arabidopsis allopolyploids.</title>
        <authorList>
            <person name="Chen Z."/>
        </authorList>
    </citation>
    <scope>NUCLEOTIDE SEQUENCE [LARGE SCALE GENOMIC DNA]</scope>
    <source>
        <strain evidence="17">Allo738</strain>
        <tissue evidence="17">Leaf</tissue>
    </source>
</reference>
<evidence type="ECO:0000259" key="15">
    <source>
        <dbReference type="PROSITE" id="PS50929"/>
    </source>
</evidence>
<dbReference type="InterPro" id="IPR001584">
    <property type="entry name" value="Integrase_cat-core"/>
</dbReference>
<keyword evidence="8" id="KW-0067">ATP-binding</keyword>
<evidence type="ECO:0000256" key="4">
    <source>
        <dbReference type="ARBA" id="ARBA00022448"/>
    </source>
</evidence>
<dbReference type="PANTHER" id="PTHR45136">
    <property type="entry name" value="ABC TRANSPORTER DOMAIN-CONTAINING PROTEIN"/>
    <property type="match status" value="1"/>
</dbReference>
<dbReference type="InterPro" id="IPR013103">
    <property type="entry name" value="RVT_2"/>
</dbReference>
<dbReference type="Pfam" id="PF22936">
    <property type="entry name" value="Pol_BBD"/>
    <property type="match status" value="1"/>
</dbReference>
<dbReference type="Pfam" id="PF00665">
    <property type="entry name" value="rve"/>
    <property type="match status" value="1"/>
</dbReference>
<dbReference type="PROSITE" id="PS50994">
    <property type="entry name" value="INTEGRASE"/>
    <property type="match status" value="1"/>
</dbReference>
<feature type="transmembrane region" description="Helical" evidence="13">
    <location>
        <begin position="2146"/>
        <end position="2164"/>
    </location>
</feature>
<proteinExistence type="inferred from homology"/>
<evidence type="ECO:0000313" key="17">
    <source>
        <dbReference type="EMBL" id="KAG7627127.1"/>
    </source>
</evidence>
<evidence type="ECO:0000256" key="7">
    <source>
        <dbReference type="ARBA" id="ARBA00022741"/>
    </source>
</evidence>
<comment type="caution">
    <text evidence="17">The sequence shown here is derived from an EMBL/GenBank/DDBJ whole genome shotgun (WGS) entry which is preliminary data.</text>
</comment>
<comment type="subcellular location">
    <subcellularLocation>
        <location evidence="1">Membrane</location>
        <topology evidence="1">Multi-pass membrane protein</topology>
    </subcellularLocation>
</comment>
<gene>
    <name evidence="17" type="ORF">ISN45_At03g033010</name>
</gene>
<dbReference type="InterPro" id="IPR003439">
    <property type="entry name" value="ABC_transporter-like_ATP-bd"/>
</dbReference>
<keyword evidence="4" id="KW-0813">Transport</keyword>
<feature type="domain" description="ABC transporter" evidence="14">
    <location>
        <begin position="1709"/>
        <end position="1945"/>
    </location>
</feature>
<feature type="domain" description="ABC transmembrane type-1" evidence="15">
    <location>
        <begin position="2026"/>
        <end position="2313"/>
    </location>
</feature>
<evidence type="ECO:0000256" key="8">
    <source>
        <dbReference type="ARBA" id="ARBA00022840"/>
    </source>
</evidence>
<feature type="compositionally biased region" description="Low complexity" evidence="12">
    <location>
        <begin position="787"/>
        <end position="808"/>
    </location>
</feature>
<dbReference type="PROSITE" id="PS00211">
    <property type="entry name" value="ABC_TRANSPORTER_1"/>
    <property type="match status" value="2"/>
</dbReference>
<feature type="compositionally biased region" description="Gly residues" evidence="12">
    <location>
        <begin position="247"/>
        <end position="260"/>
    </location>
</feature>
<protein>
    <submittedName>
        <fullName evidence="17">ABC transporter type 1 transmembrane domain</fullName>
    </submittedName>
</protein>
<sequence length="2641" mass="292759">MSGAIVPVTTPSPYGITASDNPGALISSVILKEDNYSEWAEELMNSLQAKEKLGFLDGTIPKPTTEPALSSWKAANSMIIGWIRTSIDPTICSTVAFVSDAKDLWDSLKQRFSTGNGVRKQLLKDEISECKQDGQSILVYYGRLTKLWEELQNYKTSRTCTCEVAPDIAKEREDDKVHQFLLNLDERFRPIRSTITDQDPLPALNQVYSRVIREEQRLLGLQFKPHRFRLHLKLRQSLHLDFNGSNGSAGRGTSGRGNNGRGNNNRGGRSSSSGSRGKGRANAASTHPPPTSTPSNADQINQLISLLQAQNPATSSQKLSGKTFTTYVIIDTGASHHMTGDITLLTNVEDIIPSPVTKPDGTASRATKRGTLALHNAYVLPDVLFVPDFNCTLISVAKLLKHTGCAAIFTDTLCFLQDRFTRTLIGAGEEREGVYYFTGVLAARVNKGFKDSSSATLWHHRLGHPSTGVLLSFPEFASSSSDLEIIKSCDICYRAKQAREVFSPSLNKATVCFELIHCDVWGPYRTPASCGSVYFLTIVDDFSRSVWTFLMAEKSEVSRLIRNFCAMSERQFCKSIKTVHSDNGTEFMCLKSFFQEQGIIHQTSCVDTRQQNGRVERKHRHILNVARTCLFQSHLPRKFRGESILTAIHLINRTPTKILHGKSPYEVLFGSRPSYSALRTFGCLCYAHYRARDKDKFSERSRRCVFVGYPYGKKGWRLYDLEKNKFFVSRDVVFQETVFPYGTIESSSIPFSPSMFPPSTIFHDDDWLQPQADISISPTVDLSSPTTIPTLTTTSPPVIVTTPTSPLSLSHPMVLTPSSNSNPGSPSSPSSPLPPSSSPSLSPLSSPEASPGLPELLGKGHRQKLPSVLLKDFVAHHATAPSLTNNTPSTASSATFTDPSLSKTVCGKILDSIPISISDEKISELHRVFMAAITSDTEPTSYHQASQIKEWCAAMGLEITALEENHTWDITTLPPGKKAIGSKWVYKLKYNSDGTVERHKARLVALGNRQVEGSDFTETFAPVAKMTTVRFLLAVAAARQWEVHQMDVHNVFLHGDLDEEVYMKLPPGFHTNGSNQFLGIEVSRGPDGIFLSQRKYALDIITEANLHGAKTYATPVELNHKLALATGPILKRPEEYRRLVGRLVYLTITRPELSYIVHILSQFMNTPLLPHWEAAIRVIRYLKGCPAQGILLRSDSEISFIAYCDSDWSVCPLTRRSLSAYAVFFGSSPISWKTKKQHTVSNSSAEAEYRVMAYTLREIKWLRELLQTFGFQHTRPIQLFCDSKAAIYIASNPVFHERTKHIESDCHQVRPFAGWPGTRAKVVVLDDKSGQQNVLELKIMSTEYAKIWKSRTVLEVQLGGKKAINAAAFWNGLRDWIDIVLMVLGSVGAIGDGMSTNVSLVFVSRIMNTLGYSQHNPSSTNFKEEIQKCSLYFVYLGLAILGVAFMEGYCWSKTSERQVMKIRRTYLEAVLRQEVSFFDSDISTSEIIHTISTDTSLIQQLLSEKVPIFLMHISVFITGLVFSAYFSWRLTVVAIPTLVLLLIPGLIYGKYLVHLSKKSFKEYTKANSIVEQALSSIKTILSFTAETQIIKKYSEVLERHKKLGLKQGLAKGLAVGSSGISFTIWAFLAWYGSRLVMHKHETGGRIYAAGISFVLGGISLGTALTEIRYFSEASVAAARICSRIDRISEIDGEDTKKGFIPGEKMKGRVEFERVTLVYLSRPETIILKDFTLTVDVGQSVALMGASGSGKSTVIALLQRFYDPCEGFVRIDGFDIKTLQLKWMRQHIGVVSQDHALFGTSIMENLMFGKNKASMDEVISAAKAANAHGFITQLPNGYDTHIGNRGALLSGGQKQRIAIARAIIRNPVILLLDEATSALDGESETLIQNALDQVAAGRTTLVVAHKLSTVRGANIIAMLENGSVRELGSHEDLMTKNNHYAKLVKLQRQFGHEHQQDLQDRVNSPEIQQRWSTMNSVLRLSNRSSPDLIVSPITLESNHTTKINENIPSTSFTRLLPFVSPEWKSSLVGCISAATFGAIQPVYALSIGGMISAFFAKSSQEMQDKIHIYSLIFISLTFLSITLNLLQHYSFAKMGERLMQRLRLKMLEKIFTFEPAWFDVEENFTSEICSRLNNEVSIVKSLVADRISLLVQTISGVTIAMIIGLLISWKLALVMIAVQPLSILCFYTKKVLLSKISNNYAYAQNRSSQIASEAIYNHKIVTSLGSTKKIIEIFDNAQYEAKRKGRKAAWLAGFGMGSAQCLTFLTWALDFWYGGVLVQKGEISAGDVFKTFFVLVSTGKVIAEAGSMTSDLAKGTAAISSVFNILDRPSSHENTNHGEKMGTIQGRIELKNIDFSYPNRPSILVLRDFSLDIKPGTSIGLVGTSGCGKSTVIALIQRFYDVEIGCVKIDSENLRDINIKWYRKHTALVSQEPVVYSGSIRDNIILGRPEATEDEVVEAAKAANAHDFISAMEKEYKTECGERGVQLSGGQKQRIAIARAFLRSPIILLLDEVTSSLDSNSEQEVQDALARIMASRNMTTVVVAHRLNTLKNLDCIALIVDGTVMETGTLAGYAGYILADLGSGVYHLAIDNYGDESTPVVGTQIEAFQGHHKWSWTITIRKQFHAWAHETNSKLPPLVVAL</sequence>
<keyword evidence="9 13" id="KW-1133">Transmembrane helix</keyword>
<comment type="similarity">
    <text evidence="3">Belongs to the fatty acid desaturase CarF family.</text>
</comment>
<dbReference type="GO" id="GO:0015074">
    <property type="term" value="P:DNA integration"/>
    <property type="evidence" value="ECO:0007669"/>
    <property type="project" value="InterPro"/>
</dbReference>
<keyword evidence="11" id="KW-0325">Glycoprotein</keyword>
<evidence type="ECO:0000256" key="10">
    <source>
        <dbReference type="ARBA" id="ARBA00023136"/>
    </source>
</evidence>
<evidence type="ECO:0000256" key="3">
    <source>
        <dbReference type="ARBA" id="ARBA00007620"/>
    </source>
</evidence>
<feature type="transmembrane region" description="Helical" evidence="13">
    <location>
        <begin position="2026"/>
        <end position="2053"/>
    </location>
</feature>